<organism evidence="1 2">
    <name type="scientific">Alterirhizorhabdus solaris</name>
    <dbReference type="NCBI Taxonomy" id="2529389"/>
    <lineage>
        <taxon>Bacteria</taxon>
        <taxon>Pseudomonadati</taxon>
        <taxon>Pseudomonadota</taxon>
        <taxon>Alphaproteobacteria</taxon>
        <taxon>Sphingomonadales</taxon>
        <taxon>Rhizorhabdaceae</taxon>
        <taxon>Alterirhizorhabdus</taxon>
    </lineage>
</organism>
<dbReference type="EMBL" id="VNIM01000021">
    <property type="protein sequence ID" value="TVV75361.1"/>
    <property type="molecule type" value="Genomic_DNA"/>
</dbReference>
<dbReference type="Proteomes" id="UP000318681">
    <property type="component" value="Unassembled WGS sequence"/>
</dbReference>
<protein>
    <recommendedName>
        <fullName evidence="3">Cupin domain-containing protein</fullName>
    </recommendedName>
</protein>
<evidence type="ECO:0008006" key="3">
    <source>
        <dbReference type="Google" id="ProtNLM"/>
    </source>
</evidence>
<accession>A0A558R7I7</accession>
<evidence type="ECO:0000313" key="2">
    <source>
        <dbReference type="Proteomes" id="UP000318681"/>
    </source>
</evidence>
<evidence type="ECO:0000313" key="1">
    <source>
        <dbReference type="EMBL" id="TVV75361.1"/>
    </source>
</evidence>
<comment type="caution">
    <text evidence="1">The sequence shown here is derived from an EMBL/GenBank/DDBJ whole genome shotgun (WGS) entry which is preliminary data.</text>
</comment>
<proteinExistence type="predicted"/>
<name>A0A558R7I7_9SPHN</name>
<dbReference type="AlphaFoldDB" id="A0A558R7I7"/>
<dbReference type="RefSeq" id="WP_145149573.1">
    <property type="nucleotide sequence ID" value="NZ_VNIM01000021.1"/>
</dbReference>
<reference evidence="1 2" key="1">
    <citation type="submission" date="2019-07" db="EMBL/GenBank/DDBJ databases">
        <title>Sphingomonas solaris sp. nov., isolated from a solar panel from Boston, Massachusetts.</title>
        <authorList>
            <person name="Tanner K."/>
            <person name="Pascual J."/>
            <person name="Mancuso C."/>
            <person name="Pereto J."/>
            <person name="Khalil A."/>
            <person name="Vilanova C."/>
        </authorList>
    </citation>
    <scope>NUCLEOTIDE SEQUENCE [LARGE SCALE GENOMIC DNA]</scope>
    <source>
        <strain evidence="1 2">R4DWN</strain>
    </source>
</reference>
<gene>
    <name evidence="1" type="ORF">FOY91_07190</name>
</gene>
<sequence length="164" mass="19098">MTQRIPRIARDHAPPGTTIVRVERMSPAFVKYHLDDGRALHRFTRPEPFAHPHDHPWPFETEIIAGGYVEEVFSIRPDGGWHSALVERAPGTVHRIAATHIHRIVALPIEECWTVVRAGAHERTTRFWRFGEIVQRRAWNARRWSVHRPPALPRGRQLRLDDGW</sequence>
<dbReference type="OrthoDB" id="950196at2"/>
<keyword evidence="2" id="KW-1185">Reference proteome</keyword>